<name>A0A2A4YLR3_UNCAE</name>
<evidence type="ECO:0000256" key="11">
    <source>
        <dbReference type="ARBA" id="ARBA00023053"/>
    </source>
</evidence>
<organism evidence="19 20">
    <name type="scientific">Aerophobetes bacterium</name>
    <dbReference type="NCBI Taxonomy" id="2030807"/>
    <lineage>
        <taxon>Bacteria</taxon>
        <taxon>Candidatus Aerophobota</taxon>
    </lineage>
</organism>
<dbReference type="AlphaFoldDB" id="A0A2A4YLR3"/>
<dbReference type="PANTHER" id="PTHR37838:SF1">
    <property type="entry name" value="NA(+)-TRANSLOCATING NADH-QUINONE REDUCTASE SUBUNIT C"/>
    <property type="match status" value="1"/>
</dbReference>
<dbReference type="Proteomes" id="UP000217838">
    <property type="component" value="Unassembled WGS sequence"/>
</dbReference>
<accession>A0A2A4YLR3</accession>
<keyword evidence="4 16" id="KW-0597">Phosphoprotein</keyword>
<dbReference type="PIRSF" id="PIRSF009437">
    <property type="entry name" value="NQR-1_subunit_C"/>
    <property type="match status" value="1"/>
</dbReference>
<comment type="caution">
    <text evidence="19">The sequence shown here is derived from an EMBL/GenBank/DDBJ whole genome shotgun (WGS) entry which is preliminary data.</text>
</comment>
<evidence type="ECO:0000259" key="18">
    <source>
        <dbReference type="SMART" id="SM00900"/>
    </source>
</evidence>
<keyword evidence="7 16" id="KW-0812">Transmembrane</keyword>
<keyword evidence="5 16" id="KW-0285">Flavoprotein</keyword>
<reference evidence="20" key="1">
    <citation type="submission" date="2017-08" db="EMBL/GenBank/DDBJ databases">
        <title>A dynamic microbial community with high functional redundancy inhabits the cold, oxic subseafloor aquifer.</title>
        <authorList>
            <person name="Tully B.J."/>
            <person name="Wheat C.G."/>
            <person name="Glazer B.T."/>
            <person name="Huber J.A."/>
        </authorList>
    </citation>
    <scope>NUCLEOTIDE SEQUENCE [LARGE SCALE GENOMIC DNA]</scope>
</reference>
<comment type="subcellular location">
    <subcellularLocation>
        <location evidence="16">Cell membrane</location>
        <topology evidence="16">Single-pass membrane protein</topology>
    </subcellularLocation>
</comment>
<dbReference type="InterPro" id="IPR007329">
    <property type="entry name" value="FMN-bd"/>
</dbReference>
<evidence type="ECO:0000256" key="3">
    <source>
        <dbReference type="ARBA" id="ARBA00022519"/>
    </source>
</evidence>
<dbReference type="EC" id="7.2.1.1" evidence="16 17"/>
<keyword evidence="11 16" id="KW-0915">Sodium</keyword>
<comment type="function">
    <text evidence="16">NQR complex catalyzes the reduction of ubiquinone-1 to ubiquinol by two successive reactions, coupled with the transport of Na(+) ions from the cytoplasm to the periplasm. NqrA to NqrE are probably involved in the second step, the conversion of ubisemiquinone to ubiquinol.</text>
</comment>
<feature type="modified residue" description="FMN phosphoryl serine" evidence="16">
    <location>
        <position position="279"/>
    </location>
</feature>
<evidence type="ECO:0000256" key="5">
    <source>
        <dbReference type="ARBA" id="ARBA00022630"/>
    </source>
</evidence>
<evidence type="ECO:0000313" key="19">
    <source>
        <dbReference type="EMBL" id="PCI95550.1"/>
    </source>
</evidence>
<dbReference type="HAMAP" id="MF_00427">
    <property type="entry name" value="NqrC"/>
    <property type="match status" value="1"/>
</dbReference>
<evidence type="ECO:0000256" key="6">
    <source>
        <dbReference type="ARBA" id="ARBA00022643"/>
    </source>
</evidence>
<evidence type="ECO:0000256" key="4">
    <source>
        <dbReference type="ARBA" id="ARBA00022553"/>
    </source>
</evidence>
<keyword evidence="13 16" id="KW-0830">Ubiquinone</keyword>
<evidence type="ECO:0000256" key="7">
    <source>
        <dbReference type="ARBA" id="ARBA00022692"/>
    </source>
</evidence>
<keyword evidence="15 16" id="KW-0739">Sodium transport</keyword>
<dbReference type="GO" id="GO:0005886">
    <property type="term" value="C:plasma membrane"/>
    <property type="evidence" value="ECO:0007669"/>
    <property type="project" value="UniProtKB-SubCell"/>
</dbReference>
<keyword evidence="14 16" id="KW-0472">Membrane</keyword>
<dbReference type="SMART" id="SM00900">
    <property type="entry name" value="FMN_bind"/>
    <property type="match status" value="1"/>
</dbReference>
<dbReference type="PANTHER" id="PTHR37838">
    <property type="entry name" value="NA(+)-TRANSLOCATING NADH-QUINONE REDUCTASE SUBUNIT C"/>
    <property type="match status" value="1"/>
</dbReference>
<comment type="subunit">
    <text evidence="16 17">Composed of six subunits; NqrA, NqrB, NqrC, NqrD, NqrE and NqrF.</text>
</comment>
<evidence type="ECO:0000256" key="9">
    <source>
        <dbReference type="ARBA" id="ARBA00022989"/>
    </source>
</evidence>
<keyword evidence="10 16" id="KW-0520">NAD</keyword>
<keyword evidence="8 16" id="KW-1278">Translocase</keyword>
<dbReference type="GO" id="GO:0010181">
    <property type="term" value="F:FMN binding"/>
    <property type="evidence" value="ECO:0007669"/>
    <property type="project" value="UniProtKB-UniRule"/>
</dbReference>
<dbReference type="GO" id="GO:0016655">
    <property type="term" value="F:oxidoreductase activity, acting on NAD(P)H, quinone or similar compound as acceptor"/>
    <property type="evidence" value="ECO:0007669"/>
    <property type="project" value="UniProtKB-UniRule"/>
</dbReference>
<dbReference type="Pfam" id="PF04205">
    <property type="entry name" value="FMN_bind"/>
    <property type="match status" value="1"/>
</dbReference>
<protein>
    <recommendedName>
        <fullName evidence="16 17">Na(+)-translocating NADH-quinone reductase subunit C</fullName>
        <shortName evidence="16 17">Na(+)-NQR subunit C</shortName>
        <shortName evidence="16 17">Na(+)-translocating NQR subunit C</shortName>
        <ecNumber evidence="16 17">7.2.1.1</ecNumber>
    </recommendedName>
    <alternativeName>
        <fullName evidence="16 17">NQR complex subunit C</fullName>
    </alternativeName>
    <alternativeName>
        <fullName evidence="16 17">NQR-1 subunit C</fullName>
    </alternativeName>
</protein>
<comment type="similarity">
    <text evidence="16 17">Belongs to the NqrC family.</text>
</comment>
<evidence type="ECO:0000256" key="8">
    <source>
        <dbReference type="ARBA" id="ARBA00022967"/>
    </source>
</evidence>
<evidence type="ECO:0000313" key="20">
    <source>
        <dbReference type="Proteomes" id="UP000217838"/>
    </source>
</evidence>
<feature type="transmembrane region" description="Helical" evidence="16">
    <location>
        <begin position="20"/>
        <end position="41"/>
    </location>
</feature>
<keyword evidence="9 16" id="KW-1133">Transmembrane helix</keyword>
<dbReference type="GO" id="GO:0006814">
    <property type="term" value="P:sodium ion transport"/>
    <property type="evidence" value="ECO:0007669"/>
    <property type="project" value="UniProtKB-UniRule"/>
</dbReference>
<evidence type="ECO:0000256" key="1">
    <source>
        <dbReference type="ARBA" id="ARBA00022448"/>
    </source>
</evidence>
<evidence type="ECO:0000256" key="16">
    <source>
        <dbReference type="HAMAP-Rule" id="MF_00427"/>
    </source>
</evidence>
<evidence type="ECO:0000256" key="10">
    <source>
        <dbReference type="ARBA" id="ARBA00023027"/>
    </source>
</evidence>
<dbReference type="NCBIfam" id="TIGR01938">
    <property type="entry name" value="nqrC"/>
    <property type="match status" value="1"/>
</dbReference>
<keyword evidence="12 16" id="KW-0406">Ion transport</keyword>
<keyword evidence="2 16" id="KW-1003">Cell membrane</keyword>
<keyword evidence="6 16" id="KW-0288">FMN</keyword>
<comment type="caution">
    <text evidence="16">Lacks conserved residue(s) required for the propagation of feature annotation.</text>
</comment>
<evidence type="ECO:0000256" key="17">
    <source>
        <dbReference type="PIRNR" id="PIRNR009437"/>
    </source>
</evidence>
<gene>
    <name evidence="16 19" type="primary">nqrC</name>
    <name evidence="19" type="ORF">COB11_01880</name>
</gene>
<dbReference type="InterPro" id="IPR010204">
    <property type="entry name" value="NqrC"/>
</dbReference>
<evidence type="ECO:0000256" key="14">
    <source>
        <dbReference type="ARBA" id="ARBA00023136"/>
    </source>
</evidence>
<evidence type="ECO:0000256" key="2">
    <source>
        <dbReference type="ARBA" id="ARBA00022475"/>
    </source>
</evidence>
<dbReference type="EMBL" id="NVUU01000015">
    <property type="protein sequence ID" value="PCI95550.1"/>
    <property type="molecule type" value="Genomic_DNA"/>
</dbReference>
<evidence type="ECO:0000256" key="12">
    <source>
        <dbReference type="ARBA" id="ARBA00023065"/>
    </source>
</evidence>
<sequence>MIGRCAVTEQKKHYSNTRTIIFVVLICFVCALILSVLSTLLKKPQEDAEKLYNSKQLLISARILNYQDGFDVMESNGSFEMARFDDSTQLLEKSEQFVKAKDDQILTLYSSRVQTRLTNKDGEVFTFEQAGINEQEYMSKSEKLGYAKLDYKLLYIILPNLPENQITDKTPVYGYVIPIAGYGLWDAIYGYLCLEANANTIIGTTWYNQKETPGLGGEIGTAEWQKQFYGKKIFLENTDGTTNFQRSLLGIKVVKTTVKEELGKTPASNSAVDGIAGASITIAGVTEAYRQTLGPYRPFLIKAHNNYLNQTNKGK</sequence>
<comment type="catalytic activity">
    <reaction evidence="16 17">
        <text>a ubiquinone + n Na(+)(in) + NADH + H(+) = a ubiquinol + n Na(+)(out) + NAD(+)</text>
        <dbReference type="Rhea" id="RHEA:47748"/>
        <dbReference type="Rhea" id="RHEA-COMP:9565"/>
        <dbReference type="Rhea" id="RHEA-COMP:9566"/>
        <dbReference type="ChEBI" id="CHEBI:15378"/>
        <dbReference type="ChEBI" id="CHEBI:16389"/>
        <dbReference type="ChEBI" id="CHEBI:17976"/>
        <dbReference type="ChEBI" id="CHEBI:29101"/>
        <dbReference type="ChEBI" id="CHEBI:57540"/>
        <dbReference type="ChEBI" id="CHEBI:57945"/>
        <dbReference type="EC" id="7.2.1.1"/>
    </reaction>
</comment>
<feature type="domain" description="FMN-binding" evidence="18">
    <location>
        <begin position="183"/>
        <end position="296"/>
    </location>
</feature>
<evidence type="ECO:0000256" key="13">
    <source>
        <dbReference type="ARBA" id="ARBA00023075"/>
    </source>
</evidence>
<keyword evidence="1 16" id="KW-0813">Transport</keyword>
<evidence type="ECO:0000256" key="15">
    <source>
        <dbReference type="ARBA" id="ARBA00023201"/>
    </source>
</evidence>
<comment type="cofactor">
    <cofactor evidence="16 17">
        <name>FMN</name>
        <dbReference type="ChEBI" id="CHEBI:58210"/>
    </cofactor>
</comment>
<comment type="caution">
    <text evidence="16">The residue potentially involved in the covalent binding of FMN is a Ser instead of a Thr.</text>
</comment>
<proteinExistence type="inferred from homology"/>
<keyword evidence="3" id="KW-0997">Cell inner membrane</keyword>